<comment type="caution">
    <text evidence="6">The sequence shown here is derived from an EMBL/GenBank/DDBJ whole genome shotgun (WGS) entry which is preliminary data.</text>
</comment>
<sequence length="208" mass="22519">MIRICIADDHAIFREGLRQILAEQPDFKIVGEATSGDELLRRLGEAAPDVVLLDLSMPGASGVGLVREVAARGDWRVVVLSMHEERQYVIEALKAGAVGYVTKASASDQLFDAVRKAAAGELAVSSSASQAMIRQMMEPEDPRPHERLTARERQIFDMLVAGETVSAIAHALGLSVKTASTHKTNVLIKMDAKTTADLVRYALAKRLA</sequence>
<feature type="modified residue" description="4-aspartylphosphate" evidence="3">
    <location>
        <position position="54"/>
    </location>
</feature>
<dbReference type="GO" id="GO:0006355">
    <property type="term" value="P:regulation of DNA-templated transcription"/>
    <property type="evidence" value="ECO:0007669"/>
    <property type="project" value="InterPro"/>
</dbReference>
<dbReference type="SMART" id="SM00421">
    <property type="entry name" value="HTH_LUXR"/>
    <property type="match status" value="1"/>
</dbReference>
<dbReference type="InterPro" id="IPR039420">
    <property type="entry name" value="WalR-like"/>
</dbReference>
<dbReference type="InterPro" id="IPR016032">
    <property type="entry name" value="Sig_transdc_resp-reg_C-effctor"/>
</dbReference>
<dbReference type="EMBL" id="QFPN01000008">
    <property type="protein sequence ID" value="PZQ12900.1"/>
    <property type="molecule type" value="Genomic_DNA"/>
</dbReference>
<evidence type="ECO:0000259" key="5">
    <source>
        <dbReference type="PROSITE" id="PS50110"/>
    </source>
</evidence>
<evidence type="ECO:0000256" key="1">
    <source>
        <dbReference type="ARBA" id="ARBA00022553"/>
    </source>
</evidence>
<protein>
    <submittedName>
        <fullName evidence="6">DNA-binding response regulator</fullName>
    </submittedName>
</protein>
<dbReference type="GO" id="GO:0003677">
    <property type="term" value="F:DNA binding"/>
    <property type="evidence" value="ECO:0007669"/>
    <property type="project" value="UniProtKB-KW"/>
</dbReference>
<dbReference type="Pfam" id="PF00196">
    <property type="entry name" value="GerE"/>
    <property type="match status" value="1"/>
</dbReference>
<dbReference type="InterPro" id="IPR058245">
    <property type="entry name" value="NreC/VraR/RcsB-like_REC"/>
</dbReference>
<evidence type="ECO:0000256" key="2">
    <source>
        <dbReference type="ARBA" id="ARBA00023125"/>
    </source>
</evidence>
<dbReference type="PRINTS" id="PR00038">
    <property type="entry name" value="HTHLUXR"/>
</dbReference>
<dbReference type="SUPFAM" id="SSF46894">
    <property type="entry name" value="C-terminal effector domain of the bipartite response regulators"/>
    <property type="match status" value="1"/>
</dbReference>
<keyword evidence="2 6" id="KW-0238">DNA-binding</keyword>
<evidence type="ECO:0000313" key="6">
    <source>
        <dbReference type="EMBL" id="PZQ12900.1"/>
    </source>
</evidence>
<feature type="domain" description="Response regulatory" evidence="5">
    <location>
        <begin position="3"/>
        <end position="118"/>
    </location>
</feature>
<dbReference type="PROSITE" id="PS50043">
    <property type="entry name" value="HTH_LUXR_2"/>
    <property type="match status" value="1"/>
</dbReference>
<gene>
    <name evidence="6" type="ORF">DI565_14535</name>
</gene>
<dbReference type="AlphaFoldDB" id="A0A2W5MHN5"/>
<proteinExistence type="predicted"/>
<name>A0A2W5MHN5_ANCNO</name>
<dbReference type="Pfam" id="PF00072">
    <property type="entry name" value="Response_reg"/>
    <property type="match status" value="1"/>
</dbReference>
<dbReference type="GO" id="GO:0000160">
    <property type="term" value="P:phosphorelay signal transduction system"/>
    <property type="evidence" value="ECO:0007669"/>
    <property type="project" value="InterPro"/>
</dbReference>
<dbReference type="CDD" id="cd06170">
    <property type="entry name" value="LuxR_C_like"/>
    <property type="match status" value="1"/>
</dbReference>
<dbReference type="PANTHER" id="PTHR43214:SF43">
    <property type="entry name" value="TWO-COMPONENT RESPONSE REGULATOR"/>
    <property type="match status" value="1"/>
</dbReference>
<dbReference type="InterPro" id="IPR011006">
    <property type="entry name" value="CheY-like_superfamily"/>
</dbReference>
<keyword evidence="1 3" id="KW-0597">Phosphoprotein</keyword>
<dbReference type="Gene3D" id="3.40.50.2300">
    <property type="match status" value="1"/>
</dbReference>
<evidence type="ECO:0000256" key="3">
    <source>
        <dbReference type="PROSITE-ProRule" id="PRU00169"/>
    </source>
</evidence>
<dbReference type="CDD" id="cd17535">
    <property type="entry name" value="REC_NarL-like"/>
    <property type="match status" value="1"/>
</dbReference>
<dbReference type="PROSITE" id="PS50110">
    <property type="entry name" value="RESPONSE_REGULATORY"/>
    <property type="match status" value="1"/>
</dbReference>
<accession>A0A2W5MHN5</accession>
<dbReference type="PANTHER" id="PTHR43214">
    <property type="entry name" value="TWO-COMPONENT RESPONSE REGULATOR"/>
    <property type="match status" value="1"/>
</dbReference>
<dbReference type="InterPro" id="IPR001789">
    <property type="entry name" value="Sig_transdc_resp-reg_receiver"/>
</dbReference>
<dbReference type="SUPFAM" id="SSF52172">
    <property type="entry name" value="CheY-like"/>
    <property type="match status" value="1"/>
</dbReference>
<dbReference type="SMART" id="SM00448">
    <property type="entry name" value="REC"/>
    <property type="match status" value="1"/>
</dbReference>
<evidence type="ECO:0000259" key="4">
    <source>
        <dbReference type="PROSITE" id="PS50043"/>
    </source>
</evidence>
<dbReference type="Proteomes" id="UP000249577">
    <property type="component" value="Unassembled WGS sequence"/>
</dbReference>
<feature type="domain" description="HTH luxR-type" evidence="4">
    <location>
        <begin position="141"/>
        <end position="206"/>
    </location>
</feature>
<dbReference type="InterPro" id="IPR000792">
    <property type="entry name" value="Tscrpt_reg_LuxR_C"/>
</dbReference>
<organism evidence="6 7">
    <name type="scientific">Ancylobacter novellus</name>
    <name type="common">Thiobacillus novellus</name>
    <dbReference type="NCBI Taxonomy" id="921"/>
    <lineage>
        <taxon>Bacteria</taxon>
        <taxon>Pseudomonadati</taxon>
        <taxon>Pseudomonadota</taxon>
        <taxon>Alphaproteobacteria</taxon>
        <taxon>Hyphomicrobiales</taxon>
        <taxon>Xanthobacteraceae</taxon>
        <taxon>Ancylobacter</taxon>
    </lineage>
</organism>
<reference evidence="6 7" key="1">
    <citation type="submission" date="2017-08" db="EMBL/GenBank/DDBJ databases">
        <title>Infants hospitalized years apart are colonized by the same room-sourced microbial strains.</title>
        <authorList>
            <person name="Brooks B."/>
            <person name="Olm M.R."/>
            <person name="Firek B.A."/>
            <person name="Baker R."/>
            <person name="Thomas B.C."/>
            <person name="Morowitz M.J."/>
            <person name="Banfield J.F."/>
        </authorList>
    </citation>
    <scope>NUCLEOTIDE SEQUENCE [LARGE SCALE GENOMIC DNA]</scope>
    <source>
        <strain evidence="6">S2_005_003_R2_43</strain>
    </source>
</reference>
<evidence type="ECO:0000313" key="7">
    <source>
        <dbReference type="Proteomes" id="UP000249577"/>
    </source>
</evidence>